<evidence type="ECO:0000313" key="3">
    <source>
        <dbReference type="WBParaSite" id="ACAC_0001248601-mRNA-1"/>
    </source>
</evidence>
<dbReference type="AlphaFoldDB" id="A0A0K0DLK0"/>
<dbReference type="WBParaSite" id="ACAC_0001248601-mRNA-1">
    <property type="protein sequence ID" value="ACAC_0001248601-mRNA-1"/>
    <property type="gene ID" value="ACAC_0001248601"/>
</dbReference>
<keyword evidence="2" id="KW-1185">Reference proteome</keyword>
<proteinExistence type="predicted"/>
<evidence type="ECO:0000256" key="1">
    <source>
        <dbReference type="ARBA" id="ARBA00023117"/>
    </source>
</evidence>
<accession>A0A0K0DLK0</accession>
<reference evidence="3" key="2">
    <citation type="submission" date="2017-02" db="UniProtKB">
        <authorList>
            <consortium name="WormBaseParasite"/>
        </authorList>
    </citation>
    <scope>IDENTIFICATION</scope>
</reference>
<dbReference type="Gene3D" id="1.20.920.10">
    <property type="entry name" value="Bromodomain-like"/>
    <property type="match status" value="1"/>
</dbReference>
<keyword evidence="1" id="KW-0103">Bromodomain</keyword>
<dbReference type="InterPro" id="IPR036427">
    <property type="entry name" value="Bromodomain-like_sf"/>
</dbReference>
<reference evidence="2" key="1">
    <citation type="submission" date="2012-09" db="EMBL/GenBank/DDBJ databases">
        <authorList>
            <person name="Martin A.A."/>
        </authorList>
    </citation>
    <scope>NUCLEOTIDE SEQUENCE</scope>
</reference>
<name>A0A0K0DLK0_ANGCA</name>
<sequence length="178" mass="20071">MVCNRHYYDVSDLKSLQKRSLQRVDALPPLACFSPTPTESPDQMGEWLMLCGEIIEILLSPKYKHLACVADLKSVRTKLRNGEYSNLEQFADEVREILSHPHPGADKCTRSGYQTVLNEFENLWAVVFLKGGRAPAEILEEDVGDEVDRELSVHFEKGGKTRRQAISLLQLTRGNGAK</sequence>
<dbReference type="SUPFAM" id="SSF47370">
    <property type="entry name" value="Bromodomain"/>
    <property type="match status" value="1"/>
</dbReference>
<evidence type="ECO:0000313" key="2">
    <source>
        <dbReference type="Proteomes" id="UP000035642"/>
    </source>
</evidence>
<organism evidence="2 3">
    <name type="scientific">Angiostrongylus cantonensis</name>
    <name type="common">Rat lungworm</name>
    <dbReference type="NCBI Taxonomy" id="6313"/>
    <lineage>
        <taxon>Eukaryota</taxon>
        <taxon>Metazoa</taxon>
        <taxon>Ecdysozoa</taxon>
        <taxon>Nematoda</taxon>
        <taxon>Chromadorea</taxon>
        <taxon>Rhabditida</taxon>
        <taxon>Rhabditina</taxon>
        <taxon>Rhabditomorpha</taxon>
        <taxon>Strongyloidea</taxon>
        <taxon>Metastrongylidae</taxon>
        <taxon>Angiostrongylus</taxon>
    </lineage>
</organism>
<protein>
    <submittedName>
        <fullName evidence="3">DUF4378 domain-containing protein</fullName>
    </submittedName>
</protein>
<dbReference type="Proteomes" id="UP000035642">
    <property type="component" value="Unassembled WGS sequence"/>
</dbReference>